<dbReference type="RefSeq" id="XP_008245295.1">
    <property type="nucleotide sequence ID" value="XM_008247073.1"/>
</dbReference>
<dbReference type="PANTHER" id="PTHR33070">
    <property type="entry name" value="OS06G0725500 PROTEIN"/>
    <property type="match status" value="1"/>
</dbReference>
<evidence type="ECO:0000256" key="1">
    <source>
        <dbReference type="SAM" id="Coils"/>
    </source>
</evidence>
<dbReference type="InterPro" id="IPR004320">
    <property type="entry name" value="BPS1_pln"/>
</dbReference>
<feature type="coiled-coil region" evidence="1">
    <location>
        <begin position="282"/>
        <end position="309"/>
    </location>
</feature>
<accession>A0ABM0PVT1</accession>
<organism evidence="2 3">
    <name type="scientific">Prunus mume</name>
    <name type="common">Japanese apricot</name>
    <name type="synonym">Armeniaca mume</name>
    <dbReference type="NCBI Taxonomy" id="102107"/>
    <lineage>
        <taxon>Eukaryota</taxon>
        <taxon>Viridiplantae</taxon>
        <taxon>Streptophyta</taxon>
        <taxon>Embryophyta</taxon>
        <taxon>Tracheophyta</taxon>
        <taxon>Spermatophyta</taxon>
        <taxon>Magnoliopsida</taxon>
        <taxon>eudicotyledons</taxon>
        <taxon>Gunneridae</taxon>
        <taxon>Pentapetalae</taxon>
        <taxon>rosids</taxon>
        <taxon>fabids</taxon>
        <taxon>Rosales</taxon>
        <taxon>Rosaceae</taxon>
        <taxon>Amygdaloideae</taxon>
        <taxon>Amygdaleae</taxon>
        <taxon>Prunus</taxon>
    </lineage>
</organism>
<sequence>MIKVDEIPCPPLQSTLYIKHSELYINQKFLSLLFYLLTTHKEERACLTRSNSFPSRPHAIVQEVDEHLCRLRSSEAASTSSSSICHKLSGLQDLHDCVDKLLQLPFTQQAFAKEQNEKWTNELLDGSLRLLDGCNRAKDAILQTKECVQDLQSIIRRTRGDESGALTSEVRKYLTSRKMVKKIQKAMNNLKGIENRSTFSSPNQDNESIAIVNKLREVEAVTLAVFESLLSFISGPKSQPSSWSLVSKMMHSKKVACEEEKEANKFAQVDAALNSLIGDKTSKTQNKSVENAQNQLEKLELCIQDQEEGVECLFRQLIKTRVSLLNILNH</sequence>
<dbReference type="PANTHER" id="PTHR33070:SF129">
    <property type="entry name" value="DUF241 DOMAIN PROTEIN"/>
    <property type="match status" value="1"/>
</dbReference>
<keyword evidence="2" id="KW-1185">Reference proteome</keyword>
<keyword evidence="1" id="KW-0175">Coiled coil</keyword>
<protein>
    <submittedName>
        <fullName evidence="3">Uncharacterized protein LOC103343417</fullName>
    </submittedName>
</protein>
<dbReference type="Proteomes" id="UP000694861">
    <property type="component" value="Unplaced"/>
</dbReference>
<reference evidence="3" key="2">
    <citation type="submission" date="2025-08" db="UniProtKB">
        <authorList>
            <consortium name="RefSeq"/>
        </authorList>
    </citation>
    <scope>IDENTIFICATION</scope>
</reference>
<evidence type="ECO:0000313" key="3">
    <source>
        <dbReference type="RefSeq" id="XP_008245295.1"/>
    </source>
</evidence>
<reference evidence="2" key="1">
    <citation type="journal article" date="2012" name="Nat. Commun.">
        <title>The genome of Prunus mume.</title>
        <authorList>
            <person name="Zhang Q."/>
            <person name="Chen W."/>
            <person name="Sun L."/>
            <person name="Zhao F."/>
            <person name="Huang B."/>
            <person name="Yang W."/>
            <person name="Tao Y."/>
            <person name="Wang J."/>
            <person name="Yuan Z."/>
            <person name="Fan G."/>
            <person name="Xing Z."/>
            <person name="Han C."/>
            <person name="Pan H."/>
            <person name="Zhong X."/>
            <person name="Shi W."/>
            <person name="Liang X."/>
            <person name="Du D."/>
            <person name="Sun F."/>
            <person name="Xu Z."/>
            <person name="Hao R."/>
            <person name="Lv T."/>
            <person name="Lv Y."/>
            <person name="Zheng Z."/>
            <person name="Sun M."/>
            <person name="Luo L."/>
            <person name="Cai M."/>
            <person name="Gao Y."/>
            <person name="Wang J."/>
            <person name="Yin Y."/>
            <person name="Xu X."/>
            <person name="Cheng T."/>
            <person name="Wang J."/>
        </authorList>
    </citation>
    <scope>NUCLEOTIDE SEQUENCE [LARGE SCALE GENOMIC DNA]</scope>
</reference>
<evidence type="ECO:0000313" key="2">
    <source>
        <dbReference type="Proteomes" id="UP000694861"/>
    </source>
</evidence>
<dbReference type="Pfam" id="PF03087">
    <property type="entry name" value="BPS1"/>
    <property type="match status" value="1"/>
</dbReference>
<gene>
    <name evidence="3" type="primary">LOC103343417</name>
</gene>
<name>A0ABM0PVT1_PRUMU</name>
<dbReference type="GeneID" id="103343417"/>
<proteinExistence type="predicted"/>